<feature type="non-terminal residue" evidence="1">
    <location>
        <position position="1"/>
    </location>
</feature>
<gene>
    <name evidence="1" type="ORF">MTR_1534s0010</name>
</gene>
<sequence>PCRTPTMRTPIMIEDIVTPQPGLKVYPSDTDVFAEPDAALARHLHPLVSIDLATVDPSWQGWVHLLSPVEPYDGLVGQDTAAYHNDYLRANWIGFRLDENNRYTLLGDRRYFYLENPPDPRDAGYRKELEAHYAEQQASIEAARKRFAEYGVLYSSNQYAPDERDFSQEQPCNLVDQLGGSVGWGNWSGTSDFPVDDSDPEDIRPIGPDGARFRFVAGVTGWEYRAAGADWILLFYEPVSRVALLTFDWS</sequence>
<evidence type="ECO:0000313" key="2">
    <source>
        <dbReference type="EnsemblPlants" id="KEH15275"/>
    </source>
</evidence>
<dbReference type="AlphaFoldDB" id="A0A072TNX7"/>
<dbReference type="HOGENOM" id="CLU_100597_0_0_1"/>
<dbReference type="EnsemblPlants" id="KEH15275">
    <property type="protein sequence ID" value="KEH15275"/>
    <property type="gene ID" value="MTR_1534s0010"/>
</dbReference>
<proteinExistence type="predicted"/>
<dbReference type="STRING" id="3880.A0A072TNX7"/>
<evidence type="ECO:0000313" key="1">
    <source>
        <dbReference type="EMBL" id="KEH15275.1"/>
    </source>
</evidence>
<protein>
    <submittedName>
        <fullName evidence="1">Enolase, putative</fullName>
    </submittedName>
</protein>
<reference evidence="2" key="3">
    <citation type="submission" date="2015-06" db="UniProtKB">
        <authorList>
            <consortium name="EnsemblPlants"/>
        </authorList>
    </citation>
    <scope>IDENTIFICATION</scope>
    <source>
        <strain evidence="2">cv. Jemalong A17</strain>
    </source>
</reference>
<reference evidence="1 3" key="1">
    <citation type="journal article" date="2011" name="Nature">
        <title>The Medicago genome provides insight into the evolution of rhizobial symbioses.</title>
        <authorList>
            <person name="Young N.D."/>
            <person name="Debelle F."/>
            <person name="Oldroyd G.E."/>
            <person name="Geurts R."/>
            <person name="Cannon S.B."/>
            <person name="Udvardi M.K."/>
            <person name="Benedito V.A."/>
            <person name="Mayer K.F."/>
            <person name="Gouzy J."/>
            <person name="Schoof H."/>
            <person name="Van de Peer Y."/>
            <person name="Proost S."/>
            <person name="Cook D.R."/>
            <person name="Meyers B.C."/>
            <person name="Spannagl M."/>
            <person name="Cheung F."/>
            <person name="De Mita S."/>
            <person name="Krishnakumar V."/>
            <person name="Gundlach H."/>
            <person name="Zhou S."/>
            <person name="Mudge J."/>
            <person name="Bharti A.K."/>
            <person name="Murray J.D."/>
            <person name="Naoumkina M.A."/>
            <person name="Rosen B."/>
            <person name="Silverstein K.A."/>
            <person name="Tang H."/>
            <person name="Rombauts S."/>
            <person name="Zhao P.X."/>
            <person name="Zhou P."/>
            <person name="Barbe V."/>
            <person name="Bardou P."/>
            <person name="Bechner M."/>
            <person name="Bellec A."/>
            <person name="Berger A."/>
            <person name="Berges H."/>
            <person name="Bidwell S."/>
            <person name="Bisseling T."/>
            <person name="Choisne N."/>
            <person name="Couloux A."/>
            <person name="Denny R."/>
            <person name="Deshpande S."/>
            <person name="Dai X."/>
            <person name="Doyle J.J."/>
            <person name="Dudez A.M."/>
            <person name="Farmer A.D."/>
            <person name="Fouteau S."/>
            <person name="Franken C."/>
            <person name="Gibelin C."/>
            <person name="Gish J."/>
            <person name="Goldstein S."/>
            <person name="Gonzalez A.J."/>
            <person name="Green P.J."/>
            <person name="Hallab A."/>
            <person name="Hartog M."/>
            <person name="Hua A."/>
            <person name="Humphray S.J."/>
            <person name="Jeong D.H."/>
            <person name="Jing Y."/>
            <person name="Jocker A."/>
            <person name="Kenton S.M."/>
            <person name="Kim D.J."/>
            <person name="Klee K."/>
            <person name="Lai H."/>
            <person name="Lang C."/>
            <person name="Lin S."/>
            <person name="Macmil S.L."/>
            <person name="Magdelenat G."/>
            <person name="Matthews L."/>
            <person name="McCorrison J."/>
            <person name="Monaghan E.L."/>
            <person name="Mun J.H."/>
            <person name="Najar F.Z."/>
            <person name="Nicholson C."/>
            <person name="Noirot C."/>
            <person name="O'Bleness M."/>
            <person name="Paule C.R."/>
            <person name="Poulain J."/>
            <person name="Prion F."/>
            <person name="Qin B."/>
            <person name="Qu C."/>
            <person name="Retzel E.F."/>
            <person name="Riddle C."/>
            <person name="Sallet E."/>
            <person name="Samain S."/>
            <person name="Samson N."/>
            <person name="Sanders I."/>
            <person name="Saurat O."/>
            <person name="Scarpelli C."/>
            <person name="Schiex T."/>
            <person name="Segurens B."/>
            <person name="Severin A.J."/>
            <person name="Sherrier D.J."/>
            <person name="Shi R."/>
            <person name="Sims S."/>
            <person name="Singer S.R."/>
            <person name="Sinharoy S."/>
            <person name="Sterck L."/>
            <person name="Viollet A."/>
            <person name="Wang B.B."/>
            <person name="Wang K."/>
            <person name="Wang M."/>
            <person name="Wang X."/>
            <person name="Warfsmann J."/>
            <person name="Weissenbach J."/>
            <person name="White D.D."/>
            <person name="White J.D."/>
            <person name="Wiley G.B."/>
            <person name="Wincker P."/>
            <person name="Xing Y."/>
            <person name="Yang L."/>
            <person name="Yao Z."/>
            <person name="Ying F."/>
            <person name="Zhai J."/>
            <person name="Zhou L."/>
            <person name="Zuber A."/>
            <person name="Denarie J."/>
            <person name="Dixon R.A."/>
            <person name="May G.D."/>
            <person name="Schwartz D.C."/>
            <person name="Rogers J."/>
            <person name="Quetier F."/>
            <person name="Town C.D."/>
            <person name="Roe B.A."/>
        </authorList>
    </citation>
    <scope>NUCLEOTIDE SEQUENCE [LARGE SCALE GENOMIC DNA]</scope>
    <source>
        <strain evidence="1">A17</strain>
        <strain evidence="2 3">cv. Jemalong A17</strain>
    </source>
</reference>
<evidence type="ECO:0000313" key="3">
    <source>
        <dbReference type="Proteomes" id="UP000002051"/>
    </source>
</evidence>
<accession>A0A072TNX7</accession>
<reference evidence="1 3" key="2">
    <citation type="journal article" date="2014" name="BMC Genomics">
        <title>An improved genome release (version Mt4.0) for the model legume Medicago truncatula.</title>
        <authorList>
            <person name="Tang H."/>
            <person name="Krishnakumar V."/>
            <person name="Bidwell S."/>
            <person name="Rosen B."/>
            <person name="Chan A."/>
            <person name="Zhou S."/>
            <person name="Gentzbittel L."/>
            <person name="Childs K.L."/>
            <person name="Yandell M."/>
            <person name="Gundlach H."/>
            <person name="Mayer K.F."/>
            <person name="Schwartz D.C."/>
            <person name="Town C.D."/>
        </authorList>
    </citation>
    <scope>GENOME REANNOTATION</scope>
    <source>
        <strain evidence="1">A17</strain>
        <strain evidence="2 3">cv. Jemalong A17</strain>
    </source>
</reference>
<keyword evidence="3" id="KW-1185">Reference proteome</keyword>
<name>A0A072TNX7_MEDTR</name>
<dbReference type="EMBL" id="KL404258">
    <property type="protein sequence ID" value="KEH15275.1"/>
    <property type="molecule type" value="Genomic_DNA"/>
</dbReference>
<dbReference type="Proteomes" id="UP000002051">
    <property type="component" value="Unassembled WGS sequence"/>
</dbReference>
<organism evidence="1 3">
    <name type="scientific">Medicago truncatula</name>
    <name type="common">Barrel medic</name>
    <name type="synonym">Medicago tribuloides</name>
    <dbReference type="NCBI Taxonomy" id="3880"/>
    <lineage>
        <taxon>Eukaryota</taxon>
        <taxon>Viridiplantae</taxon>
        <taxon>Streptophyta</taxon>
        <taxon>Embryophyta</taxon>
        <taxon>Tracheophyta</taxon>
        <taxon>Spermatophyta</taxon>
        <taxon>Magnoliopsida</taxon>
        <taxon>eudicotyledons</taxon>
        <taxon>Gunneridae</taxon>
        <taxon>Pentapetalae</taxon>
        <taxon>rosids</taxon>
        <taxon>fabids</taxon>
        <taxon>Fabales</taxon>
        <taxon>Fabaceae</taxon>
        <taxon>Papilionoideae</taxon>
        <taxon>50 kb inversion clade</taxon>
        <taxon>NPAAA clade</taxon>
        <taxon>Hologalegina</taxon>
        <taxon>IRL clade</taxon>
        <taxon>Trifolieae</taxon>
        <taxon>Medicago</taxon>
    </lineage>
</organism>